<organism evidence="13 14">
    <name type="scientific">Clostridium cellulovorans (strain ATCC 35296 / DSM 3052 / OCM 3 / 743B)</name>
    <dbReference type="NCBI Taxonomy" id="573061"/>
    <lineage>
        <taxon>Bacteria</taxon>
        <taxon>Bacillati</taxon>
        <taxon>Bacillota</taxon>
        <taxon>Clostridia</taxon>
        <taxon>Eubacteriales</taxon>
        <taxon>Clostridiaceae</taxon>
        <taxon>Clostridium</taxon>
    </lineage>
</organism>
<evidence type="ECO:0000256" key="2">
    <source>
        <dbReference type="ARBA" id="ARBA00012418"/>
    </source>
</evidence>
<evidence type="ECO:0000259" key="12">
    <source>
        <dbReference type="SMART" id="SM00662"/>
    </source>
</evidence>
<dbReference type="InterPro" id="IPR011262">
    <property type="entry name" value="DNA-dir_RNA_pol_insert"/>
</dbReference>
<evidence type="ECO:0000256" key="7">
    <source>
        <dbReference type="ARBA" id="ARBA00023163"/>
    </source>
</evidence>
<dbReference type="GO" id="GO:0005737">
    <property type="term" value="C:cytoplasm"/>
    <property type="evidence" value="ECO:0007669"/>
    <property type="project" value="UniProtKB-ARBA"/>
</dbReference>
<name>D9SX71_CLOC7</name>
<dbReference type="HOGENOM" id="CLU_053084_0_1_9"/>
<dbReference type="FunFam" id="1.10.150.20:FF:000001">
    <property type="entry name" value="DNA-directed RNA polymerase subunit alpha"/>
    <property type="match status" value="1"/>
</dbReference>
<evidence type="ECO:0000256" key="10">
    <source>
        <dbReference type="ARBA" id="ARBA00048552"/>
    </source>
</evidence>
<dbReference type="NCBIfam" id="NF003513">
    <property type="entry name" value="PRK05182.1-2"/>
    <property type="match status" value="1"/>
</dbReference>
<dbReference type="HAMAP" id="MF_00059">
    <property type="entry name" value="RNApol_bact_RpoA"/>
    <property type="match status" value="1"/>
</dbReference>
<evidence type="ECO:0000256" key="4">
    <source>
        <dbReference type="ARBA" id="ARBA00022478"/>
    </source>
</evidence>
<dbReference type="GO" id="GO:0000428">
    <property type="term" value="C:DNA-directed RNA polymerase complex"/>
    <property type="evidence" value="ECO:0007669"/>
    <property type="project" value="UniProtKB-KW"/>
</dbReference>
<dbReference type="FunFam" id="2.170.120.12:FF:000001">
    <property type="entry name" value="DNA-directed RNA polymerase subunit alpha"/>
    <property type="match status" value="1"/>
</dbReference>
<evidence type="ECO:0000313" key="14">
    <source>
        <dbReference type="Proteomes" id="UP000002730"/>
    </source>
</evidence>
<evidence type="ECO:0000256" key="8">
    <source>
        <dbReference type="ARBA" id="ARBA00032524"/>
    </source>
</evidence>
<dbReference type="InterPro" id="IPR011260">
    <property type="entry name" value="RNAP_asu_C"/>
</dbReference>
<evidence type="ECO:0000256" key="11">
    <source>
        <dbReference type="HAMAP-Rule" id="MF_00059"/>
    </source>
</evidence>
<dbReference type="SUPFAM" id="SSF56553">
    <property type="entry name" value="Insert subdomain of RNA polymerase alpha subunit"/>
    <property type="match status" value="1"/>
</dbReference>
<dbReference type="CDD" id="cd06928">
    <property type="entry name" value="RNAP_alpha_NTD"/>
    <property type="match status" value="1"/>
</dbReference>
<dbReference type="GO" id="GO:0003899">
    <property type="term" value="F:DNA-directed RNA polymerase activity"/>
    <property type="evidence" value="ECO:0007669"/>
    <property type="project" value="UniProtKB-UniRule"/>
</dbReference>
<dbReference type="InterPro" id="IPR011263">
    <property type="entry name" value="DNA-dir_RNA_pol_RpoA/D/Rpb3"/>
</dbReference>
<dbReference type="InterPro" id="IPR036603">
    <property type="entry name" value="RBP11-like"/>
</dbReference>
<dbReference type="GO" id="GO:0003677">
    <property type="term" value="F:DNA binding"/>
    <property type="evidence" value="ECO:0007669"/>
    <property type="project" value="UniProtKB-UniRule"/>
</dbReference>
<protein>
    <recommendedName>
        <fullName evidence="3 11">DNA-directed RNA polymerase subunit alpha</fullName>
        <shortName evidence="11">RNAP subunit alpha</shortName>
        <ecNumber evidence="2 11">2.7.7.6</ecNumber>
    </recommendedName>
    <alternativeName>
        <fullName evidence="9 11">RNA polymerase subunit alpha</fullName>
    </alternativeName>
    <alternativeName>
        <fullName evidence="8 11">Transcriptase subunit alpha</fullName>
    </alternativeName>
</protein>
<comment type="catalytic activity">
    <reaction evidence="10 11">
        <text>RNA(n) + a ribonucleoside 5'-triphosphate = RNA(n+1) + diphosphate</text>
        <dbReference type="Rhea" id="RHEA:21248"/>
        <dbReference type="Rhea" id="RHEA-COMP:14527"/>
        <dbReference type="Rhea" id="RHEA-COMP:17342"/>
        <dbReference type="ChEBI" id="CHEBI:33019"/>
        <dbReference type="ChEBI" id="CHEBI:61557"/>
        <dbReference type="ChEBI" id="CHEBI:140395"/>
        <dbReference type="EC" id="2.7.7.6"/>
    </reaction>
</comment>
<dbReference type="NCBIfam" id="TIGR02027">
    <property type="entry name" value="rpoA"/>
    <property type="match status" value="1"/>
</dbReference>
<comment type="subunit">
    <text evidence="11">Homodimer. The RNAP catalytic core consists of 2 alpha, 1 beta, 1 beta' and 1 omega subunit. When a sigma factor is associated with the core the holoenzyme is formed, which can initiate transcription.</text>
</comment>
<comment type="domain">
    <text evidence="11">The N-terminal domain is essential for RNAP assembly and basal transcription, whereas the C-terminal domain is involved in interaction with transcriptional regulators and with upstream promoter elements.</text>
</comment>
<dbReference type="SUPFAM" id="SSF47789">
    <property type="entry name" value="C-terminal domain of RNA polymerase alpha subunit"/>
    <property type="match status" value="1"/>
</dbReference>
<comment type="function">
    <text evidence="11">DNA-dependent RNA polymerase catalyzes the transcription of DNA into RNA using the four ribonucleoside triphosphates as substrates.</text>
</comment>
<dbReference type="InterPro" id="IPR011773">
    <property type="entry name" value="DNA-dir_RpoA"/>
</dbReference>
<dbReference type="Pfam" id="PF01000">
    <property type="entry name" value="RNA_pol_A_bac"/>
    <property type="match status" value="1"/>
</dbReference>
<evidence type="ECO:0000313" key="13">
    <source>
        <dbReference type="EMBL" id="ADL53374.1"/>
    </source>
</evidence>
<comment type="similarity">
    <text evidence="1 11">Belongs to the RNA polymerase alpha chain family.</text>
</comment>
<reference evidence="13 14" key="1">
    <citation type="submission" date="2010-08" db="EMBL/GenBank/DDBJ databases">
        <title>Complete sequence of Clostridium cellulovorans 743B.</title>
        <authorList>
            <consortium name="US DOE Joint Genome Institute"/>
            <person name="Lucas S."/>
            <person name="Copeland A."/>
            <person name="Lapidus A."/>
            <person name="Cheng J.-F."/>
            <person name="Bruce D."/>
            <person name="Goodwin L."/>
            <person name="Pitluck S."/>
            <person name="Chertkov O."/>
            <person name="Detter J.C."/>
            <person name="Han C."/>
            <person name="Tapia R."/>
            <person name="Land M."/>
            <person name="Hauser L."/>
            <person name="Chang Y.-J."/>
            <person name="Jeffries C."/>
            <person name="Kyrpides N."/>
            <person name="Ivanova N."/>
            <person name="Mikhailova N."/>
            <person name="Hemme C.L."/>
            <person name="Woyke T."/>
        </authorList>
    </citation>
    <scope>NUCLEOTIDE SEQUENCE [LARGE SCALE GENOMIC DNA]</scope>
    <source>
        <strain evidence="14">ATCC 35296 / DSM 3052 / OCM 3 / 743B</strain>
    </source>
</reference>
<dbReference type="InterPro" id="IPR036643">
    <property type="entry name" value="RNApol_insert_sf"/>
</dbReference>
<dbReference type="KEGG" id="ccb:Clocel_3704"/>
<accession>D9SX71</accession>
<gene>
    <name evidence="11" type="primary">rpoA</name>
    <name evidence="13" type="ordered locus">Clocel_3704</name>
</gene>
<keyword evidence="5 11" id="KW-0808">Transferase</keyword>
<evidence type="ECO:0000256" key="1">
    <source>
        <dbReference type="ARBA" id="ARBA00007123"/>
    </source>
</evidence>
<dbReference type="NCBIfam" id="NF003519">
    <property type="entry name" value="PRK05182.2-5"/>
    <property type="match status" value="1"/>
</dbReference>
<dbReference type="Pfam" id="PF03118">
    <property type="entry name" value="RNA_pol_A_CTD"/>
    <property type="match status" value="1"/>
</dbReference>
<dbReference type="NCBIfam" id="NF003515">
    <property type="entry name" value="PRK05182.2-1"/>
    <property type="match status" value="1"/>
</dbReference>
<dbReference type="STRING" id="573061.Clocel_3704"/>
<feature type="domain" description="DNA-directed RNA polymerase RpoA/D/Rpb3-type" evidence="12">
    <location>
        <begin position="20"/>
        <end position="227"/>
    </location>
</feature>
<dbReference type="eggNOG" id="COG0202">
    <property type="taxonomic scope" value="Bacteria"/>
</dbReference>
<dbReference type="EC" id="2.7.7.6" evidence="2 11"/>
<dbReference type="Gene3D" id="3.30.1360.10">
    <property type="entry name" value="RNA polymerase, RBP11-like subunit"/>
    <property type="match status" value="1"/>
</dbReference>
<keyword evidence="7 11" id="KW-0804">Transcription</keyword>
<feature type="region of interest" description="Alpha C-terminal domain (alpha-CTD)" evidence="11">
    <location>
        <begin position="245"/>
        <end position="315"/>
    </location>
</feature>
<dbReference type="Gene3D" id="2.170.120.12">
    <property type="entry name" value="DNA-directed RNA polymerase, insert domain"/>
    <property type="match status" value="1"/>
</dbReference>
<dbReference type="EMBL" id="CP002160">
    <property type="protein sequence ID" value="ADL53374.1"/>
    <property type="molecule type" value="Genomic_DNA"/>
</dbReference>
<dbReference type="Gene3D" id="1.10.150.20">
    <property type="entry name" value="5' to 3' exonuclease, C-terminal subdomain"/>
    <property type="match status" value="1"/>
</dbReference>
<dbReference type="AlphaFoldDB" id="D9SX71"/>
<dbReference type="RefSeq" id="WP_010073713.1">
    <property type="nucleotide sequence ID" value="NC_014393.1"/>
</dbReference>
<dbReference type="SMART" id="SM00662">
    <property type="entry name" value="RPOLD"/>
    <property type="match status" value="1"/>
</dbReference>
<dbReference type="Proteomes" id="UP000002730">
    <property type="component" value="Chromosome"/>
</dbReference>
<proteinExistence type="inferred from homology"/>
<dbReference type="OrthoDB" id="9805706at2"/>
<evidence type="ECO:0000256" key="3">
    <source>
        <dbReference type="ARBA" id="ARBA00015972"/>
    </source>
</evidence>
<dbReference type="SUPFAM" id="SSF55257">
    <property type="entry name" value="RBP11-like subunits of RNA polymerase"/>
    <property type="match status" value="1"/>
</dbReference>
<keyword evidence="6 11" id="KW-0548">Nucleotidyltransferase</keyword>
<keyword evidence="14" id="KW-1185">Reference proteome</keyword>
<evidence type="ECO:0000256" key="5">
    <source>
        <dbReference type="ARBA" id="ARBA00022679"/>
    </source>
</evidence>
<evidence type="ECO:0000256" key="6">
    <source>
        <dbReference type="ARBA" id="ARBA00022695"/>
    </source>
</evidence>
<dbReference type="Pfam" id="PF01193">
    <property type="entry name" value="RNA_pol_L"/>
    <property type="match status" value="1"/>
</dbReference>
<evidence type="ECO:0000256" key="9">
    <source>
        <dbReference type="ARBA" id="ARBA00033070"/>
    </source>
</evidence>
<sequence length="315" mass="35086">MLEIEKPKIECVESTEDGSYGKFVIEPLERGYGITLGNSLRRILLSSLPGVAANSIKIDGVLHEFSTVKGVKEDVTELILNVKPLALKMNGEGPKTIYIDAQGPAVVTAADIITDDSVEVISKDLHIATLDEDGRLQMEIEVNSGRGYVTQNKNKRDDMPIGTIAIDSIYTPITRVNFTVENTRVGQITDYDKLTLEVWTNGTIRPEEAISLSSKILIEHLKLFMTLTDNADNVEIMVEKEEDKKEKVLEMTIEELDLSVRSYNCLKRAGINTVQELTERSMDDMMKVRNLGKKSLEEVDQKLTALGLGLKLNDE</sequence>
<dbReference type="GO" id="GO:0046983">
    <property type="term" value="F:protein dimerization activity"/>
    <property type="evidence" value="ECO:0007669"/>
    <property type="project" value="InterPro"/>
</dbReference>
<keyword evidence="4 11" id="KW-0240">DNA-directed RNA polymerase</keyword>
<feature type="region of interest" description="Alpha N-terminal domain (alpha-NTD)" evidence="11">
    <location>
        <begin position="1"/>
        <end position="230"/>
    </location>
</feature>
<dbReference type="GO" id="GO:0006351">
    <property type="term" value="P:DNA-templated transcription"/>
    <property type="evidence" value="ECO:0007669"/>
    <property type="project" value="UniProtKB-UniRule"/>
</dbReference>